<protein>
    <submittedName>
        <fullName evidence="2">Nucleoside-diphosphate-sugar epimerase</fullName>
    </submittedName>
</protein>
<dbReference type="GO" id="GO:0004029">
    <property type="term" value="F:aldehyde dehydrogenase (NAD+) activity"/>
    <property type="evidence" value="ECO:0007669"/>
    <property type="project" value="TreeGrafter"/>
</dbReference>
<evidence type="ECO:0000313" key="3">
    <source>
        <dbReference type="Proteomes" id="UP000294911"/>
    </source>
</evidence>
<comment type="caution">
    <text evidence="2">The sequence shown here is derived from an EMBL/GenBank/DDBJ whole genome shotgun (WGS) entry which is preliminary data.</text>
</comment>
<dbReference type="Gene3D" id="3.40.50.720">
    <property type="entry name" value="NAD(P)-binding Rossmann-like Domain"/>
    <property type="match status" value="1"/>
</dbReference>
<dbReference type="InterPro" id="IPR001509">
    <property type="entry name" value="Epimerase_deHydtase"/>
</dbReference>
<evidence type="ECO:0000313" key="2">
    <source>
        <dbReference type="EMBL" id="TCP54312.1"/>
    </source>
</evidence>
<dbReference type="AlphaFoldDB" id="A0A4R2QW30"/>
<feature type="domain" description="NAD-dependent epimerase/dehydratase" evidence="1">
    <location>
        <begin position="3"/>
        <end position="211"/>
    </location>
</feature>
<organism evidence="2 3">
    <name type="scientific">Tamaricihabitans halophyticus</name>
    <dbReference type="NCBI Taxonomy" id="1262583"/>
    <lineage>
        <taxon>Bacteria</taxon>
        <taxon>Bacillati</taxon>
        <taxon>Actinomycetota</taxon>
        <taxon>Actinomycetes</taxon>
        <taxon>Pseudonocardiales</taxon>
        <taxon>Pseudonocardiaceae</taxon>
        <taxon>Tamaricihabitans</taxon>
    </lineage>
</organism>
<dbReference type="PANTHER" id="PTHR48079:SF6">
    <property type="entry name" value="NAD(P)-BINDING DOMAIN-CONTAINING PROTEIN-RELATED"/>
    <property type="match status" value="1"/>
</dbReference>
<dbReference type="InterPro" id="IPR051783">
    <property type="entry name" value="NAD(P)-dependent_oxidoreduct"/>
</dbReference>
<dbReference type="Proteomes" id="UP000294911">
    <property type="component" value="Unassembled WGS sequence"/>
</dbReference>
<proteinExistence type="predicted"/>
<reference evidence="2 3" key="1">
    <citation type="submission" date="2019-03" db="EMBL/GenBank/DDBJ databases">
        <title>Genomic Encyclopedia of Type Strains, Phase IV (KMG-IV): sequencing the most valuable type-strain genomes for metagenomic binning, comparative biology and taxonomic classification.</title>
        <authorList>
            <person name="Goeker M."/>
        </authorList>
    </citation>
    <scope>NUCLEOTIDE SEQUENCE [LARGE SCALE GENOMIC DNA]</scope>
    <source>
        <strain evidence="2 3">DSM 45765</strain>
    </source>
</reference>
<dbReference type="RefSeq" id="WP_132877061.1">
    <property type="nucleotide sequence ID" value="NZ_SLXQ01000003.1"/>
</dbReference>
<evidence type="ECO:0000259" key="1">
    <source>
        <dbReference type="Pfam" id="PF01370"/>
    </source>
</evidence>
<accession>A0A4R2QW30</accession>
<name>A0A4R2QW30_9PSEU</name>
<dbReference type="OrthoDB" id="7941246at2"/>
<keyword evidence="3" id="KW-1185">Reference proteome</keyword>
<dbReference type="SUPFAM" id="SSF51735">
    <property type="entry name" value="NAD(P)-binding Rossmann-fold domains"/>
    <property type="match status" value="1"/>
</dbReference>
<dbReference type="GO" id="GO:0005737">
    <property type="term" value="C:cytoplasm"/>
    <property type="evidence" value="ECO:0007669"/>
    <property type="project" value="TreeGrafter"/>
</dbReference>
<dbReference type="Pfam" id="PF01370">
    <property type="entry name" value="Epimerase"/>
    <property type="match status" value="1"/>
</dbReference>
<dbReference type="PANTHER" id="PTHR48079">
    <property type="entry name" value="PROTEIN YEEZ"/>
    <property type="match status" value="1"/>
</dbReference>
<sequence length="329" mass="34767">MRMLVLGGTSMVGRAVAAAGVAAGYEVVCGARGESGAVPAGARLVPVDRDGADPYAPLADERFDAVFDMATMSYPWVSDALRALAGRAAHWTFVSSANVYADTASKGQDTDAPLVEPRYDAGPAEPSADPAVYGAVKVASERAVLDAFGSRAFVVRPGLIVGPDDRSDRFGYWPARFERGGRALVPDVPEQPIQYVDVRDLADWLLLAARERIAGVYDAVGPARPLPELLREIAGVLNAQVELVPRGPAELFAAGINPWAGPRSLPMWLPDSHLGLAARAHDRAARAGLAHRPLADTVRAALAREHELGGLVRSRIAGLTPEEETTALA</sequence>
<dbReference type="EMBL" id="SLXQ01000003">
    <property type="protein sequence ID" value="TCP54312.1"/>
    <property type="molecule type" value="Genomic_DNA"/>
</dbReference>
<dbReference type="InterPro" id="IPR036291">
    <property type="entry name" value="NAD(P)-bd_dom_sf"/>
</dbReference>
<gene>
    <name evidence="2" type="ORF">EV191_103357</name>
</gene>